<evidence type="ECO:0000313" key="2">
    <source>
        <dbReference type="EMBL" id="TCC21925.1"/>
    </source>
</evidence>
<gene>
    <name evidence="2" type="ORF">E0H58_23890</name>
</gene>
<comment type="caution">
    <text evidence="2">The sequence shown here is derived from an EMBL/GenBank/DDBJ whole genome shotgun (WGS) entry which is preliminary data.</text>
</comment>
<reference evidence="2 3" key="1">
    <citation type="submission" date="2019-02" db="EMBL/GenBank/DDBJ databases">
        <title>Kribbella capetownensis sp. nov. and Kribbella speibonae sp. nov., isolated from soil.</title>
        <authorList>
            <person name="Curtis S.M."/>
            <person name="Norton I."/>
            <person name="Everest G.J."/>
            <person name="Meyers P.R."/>
        </authorList>
    </citation>
    <scope>NUCLEOTIDE SEQUENCE [LARGE SCALE GENOMIC DNA]</scope>
    <source>
        <strain evidence="2 3">SK5</strain>
    </source>
</reference>
<dbReference type="EMBL" id="SJJY01000005">
    <property type="protein sequence ID" value="TCC21925.1"/>
    <property type="molecule type" value="Genomic_DNA"/>
</dbReference>
<dbReference type="PROSITE" id="PS51257">
    <property type="entry name" value="PROKAR_LIPOPROTEIN"/>
    <property type="match status" value="1"/>
</dbReference>
<organism evidence="2 3">
    <name type="scientific">Kribbella speibonae</name>
    <dbReference type="NCBI Taxonomy" id="1572660"/>
    <lineage>
        <taxon>Bacteria</taxon>
        <taxon>Bacillati</taxon>
        <taxon>Actinomycetota</taxon>
        <taxon>Actinomycetes</taxon>
        <taxon>Propionibacteriales</taxon>
        <taxon>Kribbellaceae</taxon>
        <taxon>Kribbella</taxon>
    </lineage>
</organism>
<keyword evidence="3" id="KW-1185">Reference proteome</keyword>
<protein>
    <submittedName>
        <fullName evidence="2">Uncharacterized protein</fullName>
    </submittedName>
</protein>
<evidence type="ECO:0000313" key="3">
    <source>
        <dbReference type="Proteomes" id="UP000292385"/>
    </source>
</evidence>
<name>A0ABY2A1L4_9ACTN</name>
<feature type="region of interest" description="Disordered" evidence="1">
    <location>
        <begin position="50"/>
        <end position="77"/>
    </location>
</feature>
<accession>A0ABY2A1L4</accession>
<dbReference type="Proteomes" id="UP000292385">
    <property type="component" value="Unassembled WGS sequence"/>
</dbReference>
<proteinExistence type="predicted"/>
<evidence type="ECO:0000256" key="1">
    <source>
        <dbReference type="SAM" id="MobiDB-lite"/>
    </source>
</evidence>
<feature type="compositionally biased region" description="Pro residues" evidence="1">
    <location>
        <begin position="63"/>
        <end position="73"/>
    </location>
</feature>
<sequence>MPVRLLGRRLVVMRLGWGIAGVVLLLAGCGTEEPTTAEASYDLSPTYAQATATPSGWQSSPAVNPPRRTPIPPGANAEELSGMRRLQAPDRSLFPPRPGEAQVIFACTYEEGSAQWVANAMNHLNKPGATGRSWLNAMSYDETIKRLGRGTEHVAEPDFYLQAYTQDSWPVRKLVTVYSVKRSQLTELNLVIARNEYAMGCAYDRWLDTRMVQVNLYAPWRLEF</sequence>
<feature type="compositionally biased region" description="Polar residues" evidence="1">
    <location>
        <begin position="50"/>
        <end position="62"/>
    </location>
</feature>